<organism evidence="3 5">
    <name type="scientific">Legionella birminghamensis</name>
    <dbReference type="NCBI Taxonomy" id="28083"/>
    <lineage>
        <taxon>Bacteria</taxon>
        <taxon>Pseudomonadati</taxon>
        <taxon>Pseudomonadota</taxon>
        <taxon>Gammaproteobacteria</taxon>
        <taxon>Legionellales</taxon>
        <taxon>Legionellaceae</taxon>
        <taxon>Legionella</taxon>
    </lineage>
</organism>
<feature type="coiled-coil region" evidence="1">
    <location>
        <begin position="685"/>
        <end position="712"/>
    </location>
</feature>
<reference evidence="3 5" key="2">
    <citation type="submission" date="2018-06" db="EMBL/GenBank/DDBJ databases">
        <authorList>
            <consortium name="Pathogen Informatics"/>
            <person name="Doyle S."/>
        </authorList>
    </citation>
    <scope>NUCLEOTIDE SEQUENCE [LARGE SCALE GENOMIC DNA]</scope>
    <source>
        <strain evidence="3 5">NCTC12437</strain>
    </source>
</reference>
<name>A0A378I760_9GAMM</name>
<keyword evidence="4" id="KW-1185">Reference proteome</keyword>
<dbReference type="PANTHER" id="PTHR34491:SF129">
    <property type="entry name" value="CHROMOSOME UNDETERMINED SCAFFOLD_47, WHOLE GENOME SHOTGUN SEQUENCE"/>
    <property type="match status" value="1"/>
</dbReference>
<evidence type="ECO:0000313" key="4">
    <source>
        <dbReference type="Proteomes" id="UP000054735"/>
    </source>
</evidence>
<evidence type="ECO:0000313" key="5">
    <source>
        <dbReference type="Proteomes" id="UP000255066"/>
    </source>
</evidence>
<evidence type="ECO:0000256" key="1">
    <source>
        <dbReference type="SAM" id="Coils"/>
    </source>
</evidence>
<dbReference type="Proteomes" id="UP000255066">
    <property type="component" value="Unassembled WGS sequence"/>
</dbReference>
<dbReference type="RefSeq" id="WP_058523042.1">
    <property type="nucleotide sequence ID" value="NZ_CAAAHV010000024.1"/>
</dbReference>
<dbReference type="PANTHER" id="PTHR34491">
    <property type="entry name" value="A-TYPE INCLUSION PROTEIN, PUTATIVE-RELATED"/>
    <property type="match status" value="1"/>
</dbReference>
<dbReference type="OrthoDB" id="5647347at2"/>
<gene>
    <name evidence="2" type="primary">sdhA_1</name>
    <name evidence="2" type="ORF">Lbir_0941</name>
    <name evidence="3" type="ORF">NCTC12437_00225</name>
</gene>
<proteinExistence type="predicted"/>
<accession>A0A378I760</accession>
<dbReference type="EMBL" id="UGNW01000001">
    <property type="protein sequence ID" value="STX30471.1"/>
    <property type="molecule type" value="Genomic_DNA"/>
</dbReference>
<keyword evidence="1" id="KW-0175">Coiled coil</keyword>
<sequence length="2948" mass="334955">MLDKLKALINIFSNPVTEFTDRQLATLESFKDKQVAAILRAQRELICKKLAEGYDYISEEGEVKFSLRFHDHLSYHLSTMYTVGTPFPKSYLPILLAADAEPDNIAIEPGKIYFRIKDDQLEYTVIAPPNKKISALLNPKSLNIQLSNPLSIESIQAALPTILQATTKAGHTVKDYSSEPRQVVQIKDLINALYHGEMAFLDLESLNIRGTYHLDLVEKNKKPVPGKIYLRNPLDHFRIAAAPADDNLNADTLYLREEVKEGESIIHYSFLHPMDKKQVVKGSVNADDLKIMFGQEGSIEFLTALKAGEFEKIDAFKKKLGSNLLKAGQLPLVYYVINTLNQKLVVDKVFIDELKKVFTEEEIDRLCFAIEENEVENLSLLKDGIIAIAKERNQTVDVKTQREIDISRLLNSTIEHAYTACYLATHLDLDLVEMFSREFAIGENLLSDIQNYADSPERGMKMLEKASDFARNHAHDAGYVAGVAVAQMQPKDGKVDYDFLSFFCHEFPKYLQSYTQQIKDYTEGLLEKVIEKGVPLDPIAIATLKEHGLDKKAFASLEASAMTMGNSLMLLRDNSLFLPLEVIHYISVLNNIVTISSSILKQALNMNEASQAAVCAQLSKLKYELLPPLFALADKIEDQFLLKPGSLSAPLNTQIKALYDVLIEYTGKYVDFVQQAPALMVLEDSKLLDLRIQETQARIDQAQQKLHNAKDAKVAFLKFYNIISSPQYRGLRIDNLPPSVKEILTTYFSYFKHTVEQYDVSLANAIVCGLYGGEKSQLYMVNEFYEGWWKKYQDVDWIANLLNHAVNLGNLLDREINTQNFHINSNIELVQSIYTNAKLTLSPNDPARQPLTFNEQKVLKISDENAPAYGFDAKDKWGAKVTRLGELNSKQSVALASFYTSTKEQLLSARAAYKSFMLLMDKYPGLPLFRFTEEDKAQLRNWYNIFQPCFCQILSALPNIQFLDKQIIDSLNSKTDTPSDLKLHRINSQLLGMSEPMMNIPFAEAISVCEEREKEYSALARLQRSKEITEEAQFPFVENKQAKTISGAVKLHFENEHNGYKFHLIVPDAIKEILERLKLKTLSTLPLDPQVRSPLENQIVRLFQLDEQLNQHPALDAALKQEYSQLLAKIGNLYLEILAKALAADGPANYDFVRVQLTNLREQLIPRLLSLTDEIELHTKVVQNSFTTPVFNNLCGFHYEITRIVYDKYPALKTTPPLRVVPAPALETRLAPIQKRMEVSHYNSVLLNKAQEAFEAFYQILEEDEFKERRIIDLSPNTKELLKRQFVYFRSHLLDINPDLEASIANGLNSPGRSPFYMLKKHWDYYAYGYQTNDWIVHVLANKEAIGKVLQDQIKQQNDEREANFKLAGKLLQTTTFVLSPVAQVTNPILFNELDVLGFSEQKSPAFEYKKEEYSKRITATRKLSFEQAQQLHSYYAIKSIHIEQAIEAFDQLIDLLEKSPALTLDNLGEEHQSIARQCFYQFQPYLMASIGESASRQVLEKLEADLLENLNSDLSQALGTGPVKNSIEKSFFIDLKTQFKRDLQKIGDICQQREQTYANLSASKLTSALSSKLDLSGGSSAPELQLRNGTTSPTNPLANIAAEPLNYGFAGKEVIYFEASAAGLKYTVVSPSGLTVSDLLTKKDLPDLNTGISENIPFLDFERIKALPIDQARVKEFGACLSDLHKASQEWNNDSIPPALKASGAQLLHKISRQTFYILRELSQNNASNPEFIRHKLLVMREKTIPQLLSVADQMEVEAQLAHGSLTSALEQHLQAMVHNLVEETERHFALTASTPELQGSATALKTRIQPARQRQQLALQNLNKSEQIKAAFESFYNIIEDQQFQGKRLIDLPAETKQQLKEHFVYFRTHVLQLNSDLEEAIVNGLNGESRSRFYGIKTFYDYYVHNYQNMDWITNLIANKELISKAINQPEASQQHIVDTNYALEQEIVKGTDFLLRPVDIKQDLILFNEPEALNLSSKESAALNAKQMDYGVQIAKLEDLSHDQAYALHAYYTLRTYDLHQAGTAYEQFIHLIASTNSEHLSDLPASEKLLARQYYFQFRPFFLAAMAKASPEGLKAAQNSDAAIIANLNSQAGDRVLTDTFLKNKAWFKETLTQLDASCEAKLTHYQELGHKKLKESLASKLNFPAAIRIDELKLTEMPPFTVKSDFAEALASPFRQEELQTLSPLITAVTAARGHTAPRLLPNLNYGSRANHVLKHDHYAQKIGEFRQSLMNLTQSFNLAVRNELHLASQQPNKLPYPELEDPDKVLAQSRQVLAIKQLFNALYHFEHIIGKLQKLDNNSSKLIYVYHLLQAYGHISELYELCKSLTSDPHLSMLTQELLTKAREMKQVVMKESEPYLADASKVDPQEVPGEVRYNAIWYTLQAFFMVPEQIKAALEGDHNLSAEQRQAIQTNTKKVVINIERIISKSDSLRKLLGETFVMYDLFQELRVKLGEFTGITHNFIMDHLEEINTVTFAKILLEVDKWEDKLHLEPGKLSGPMKLILDELYNGMLEPLELRSEQHMKLVFSDSPTAQRLAEANKRLDEAEEQLEPLKEKMKPLASLMGAIDHYLHLNGLRNQVHPEKDQAMKERLDKALNKAGDSVLEAYEKAYPLLEEHHKKLPVSKDISPENKLIDKLIHSSNLKTPVKLANIKARVSSTYSYFQGELASRELTKKTAEEKAAHLEQMQARQAQENQAFREKYTREAFDKHTAFIINRQVGLHTVNKEKLKEHLMSFKEDIVAQALNDNDIQKKIARLLIVKAREFQKENFAYYQQLDKVKTALNAFKNYFDYASDALLNQKSLYESQKTLSAKQLEIEKLETIADDTTIPVKERLETLKSGVESPVFKTIIFARQHLDMFSLAWVKRCFLGLLEALHLYKPGHVKSYDQLHSATHKEFPTPINPNGYGQSPLVKQGLFGRKASVPDVDDLDAEIPPVHPPAV</sequence>
<dbReference type="EMBL" id="LNXT01000012">
    <property type="protein sequence ID" value="KTC73885.1"/>
    <property type="molecule type" value="Genomic_DNA"/>
</dbReference>
<evidence type="ECO:0000313" key="3">
    <source>
        <dbReference type="EMBL" id="STX30471.1"/>
    </source>
</evidence>
<dbReference type="Proteomes" id="UP000054735">
    <property type="component" value="Unassembled WGS sequence"/>
</dbReference>
<protein>
    <submittedName>
        <fullName evidence="3">SdhA, GRIP coiled-coil protein GCC185</fullName>
    </submittedName>
    <submittedName>
        <fullName evidence="2">SdhA, substrate of the Dot/Icm system</fullName>
    </submittedName>
</protein>
<evidence type="ECO:0000313" key="2">
    <source>
        <dbReference type="EMBL" id="KTC73885.1"/>
    </source>
</evidence>
<reference evidence="2 4" key="1">
    <citation type="submission" date="2015-11" db="EMBL/GenBank/DDBJ databases">
        <title>Genomic analysis of 38 Legionella species identifies large and diverse effector repertoires.</title>
        <authorList>
            <person name="Burstein D."/>
            <person name="Amaro F."/>
            <person name="Zusman T."/>
            <person name="Lifshitz Z."/>
            <person name="Cohen O."/>
            <person name="Gilbert J.A."/>
            <person name="Pupko T."/>
            <person name="Shuman H.A."/>
            <person name="Segal G."/>
        </authorList>
    </citation>
    <scope>NUCLEOTIDE SEQUENCE [LARGE SCALE GENOMIC DNA]</scope>
    <source>
        <strain evidence="2 4">CDC#1407-AL-14</strain>
    </source>
</reference>